<dbReference type="Gene3D" id="3.30.830.10">
    <property type="entry name" value="Metalloenzyme, LuxS/M16 peptidase-like"/>
    <property type="match status" value="2"/>
</dbReference>
<dbReference type="GO" id="GO:0046872">
    <property type="term" value="F:metal ion binding"/>
    <property type="evidence" value="ECO:0007669"/>
    <property type="project" value="InterPro"/>
</dbReference>
<feature type="domain" description="Peptidase M16 N-terminal" evidence="2">
    <location>
        <begin position="25"/>
        <end position="162"/>
    </location>
</feature>
<gene>
    <name evidence="4" type="ORF">IAA81_10470</name>
</gene>
<evidence type="ECO:0000259" key="3">
    <source>
        <dbReference type="Pfam" id="PF05193"/>
    </source>
</evidence>
<evidence type="ECO:0000259" key="2">
    <source>
        <dbReference type="Pfam" id="PF00675"/>
    </source>
</evidence>
<organism evidence="4 5">
    <name type="scientific">Candidatus Gallitreponema excrementavium</name>
    <dbReference type="NCBI Taxonomy" id="2840840"/>
    <lineage>
        <taxon>Bacteria</taxon>
        <taxon>Pseudomonadati</taxon>
        <taxon>Spirochaetota</taxon>
        <taxon>Spirochaetia</taxon>
        <taxon>Spirochaetales</taxon>
        <taxon>Candidatus Gallitreponema</taxon>
    </lineage>
</organism>
<feature type="domain" description="Peptidase M16 C-terminal" evidence="3">
    <location>
        <begin position="171"/>
        <end position="336"/>
    </location>
</feature>
<reference evidence="4" key="2">
    <citation type="journal article" date="2021" name="PeerJ">
        <title>Extensive microbial diversity within the chicken gut microbiome revealed by metagenomics and culture.</title>
        <authorList>
            <person name="Gilroy R."/>
            <person name="Ravi A."/>
            <person name="Getino M."/>
            <person name="Pursley I."/>
            <person name="Horton D.L."/>
            <person name="Alikhan N.F."/>
            <person name="Baker D."/>
            <person name="Gharbi K."/>
            <person name="Hall N."/>
            <person name="Watson M."/>
            <person name="Adriaenssens E.M."/>
            <person name="Foster-Nyarko E."/>
            <person name="Jarju S."/>
            <person name="Secka A."/>
            <person name="Antonio M."/>
            <person name="Oren A."/>
            <person name="Chaudhuri R.R."/>
            <person name="La Ragione R."/>
            <person name="Hildebrand F."/>
            <person name="Pallen M.J."/>
        </authorList>
    </citation>
    <scope>NUCLEOTIDE SEQUENCE</scope>
    <source>
        <strain evidence="4">10532</strain>
    </source>
</reference>
<dbReference type="Pfam" id="PF00675">
    <property type="entry name" value="Peptidase_M16"/>
    <property type="match status" value="1"/>
</dbReference>
<name>A0A9D9N350_9SPIR</name>
<dbReference type="InterPro" id="IPR011249">
    <property type="entry name" value="Metalloenz_LuxS/M16"/>
</dbReference>
<accession>A0A9D9N350</accession>
<dbReference type="EMBL" id="JADIMM010000117">
    <property type="protein sequence ID" value="MBO8458627.1"/>
    <property type="molecule type" value="Genomic_DNA"/>
</dbReference>
<dbReference type="InterPro" id="IPR007863">
    <property type="entry name" value="Peptidase_M16_C"/>
</dbReference>
<dbReference type="SUPFAM" id="SSF63411">
    <property type="entry name" value="LuxS/MPP-like metallohydrolase"/>
    <property type="match status" value="2"/>
</dbReference>
<dbReference type="InterPro" id="IPR011765">
    <property type="entry name" value="Pept_M16_N"/>
</dbReference>
<sequence length="448" mass="50922">MIINRVLKNGVRLLAEPVAETGVFAAGFWFPYGSRFEVFGGKGRSTRGAAHFIEHMLFKGTSSMSSLDIAKEFEKYGGYVNAFTEREMVCLHCLVPGTVFERALEILCNMVSDSVFSQQEYDREYPVIESEIISSLDDSEEVALDGFLQAVYPGQSISKNIAGSVYELSFLTREVLYSLYCEYFKYGELTVSLAGSFDFDTAASILERLLPARKENSLKIDDLIWRSGKFFLKSEFQQYQLFLGFPIPKLENQRQFILWSVFDSVVGDTMASRLFQALREKKGLCYNVYSSTSFCRNGGIWNIYAGFPGDKTGEIVKTVFEQLVLLKKSGISEEELGFGMRHISGEIVISMTDMEYRMKRLGRQFYDYGEVFDYDCVFETLESVVSSEVNFLAERYLDFSKASLIVIGEKNLLKNKFKQKPVYEDVALNSFINCGFVSLKLSKEGYYG</sequence>
<evidence type="ECO:0000313" key="5">
    <source>
        <dbReference type="Proteomes" id="UP000823638"/>
    </source>
</evidence>
<dbReference type="AlphaFoldDB" id="A0A9D9N350"/>
<dbReference type="PANTHER" id="PTHR11851:SF49">
    <property type="entry name" value="MITOCHONDRIAL-PROCESSING PEPTIDASE SUBUNIT ALPHA"/>
    <property type="match status" value="1"/>
</dbReference>
<dbReference type="Pfam" id="PF05193">
    <property type="entry name" value="Peptidase_M16_C"/>
    <property type="match status" value="1"/>
</dbReference>
<comment type="similarity">
    <text evidence="1">Belongs to the peptidase M16 family.</text>
</comment>
<evidence type="ECO:0000313" key="4">
    <source>
        <dbReference type="EMBL" id="MBO8458627.1"/>
    </source>
</evidence>
<dbReference type="Proteomes" id="UP000823638">
    <property type="component" value="Unassembled WGS sequence"/>
</dbReference>
<dbReference type="InterPro" id="IPR050361">
    <property type="entry name" value="MPP/UQCRC_Complex"/>
</dbReference>
<evidence type="ECO:0000256" key="1">
    <source>
        <dbReference type="ARBA" id="ARBA00007261"/>
    </source>
</evidence>
<proteinExistence type="inferred from homology"/>
<comment type="caution">
    <text evidence="4">The sequence shown here is derived from an EMBL/GenBank/DDBJ whole genome shotgun (WGS) entry which is preliminary data.</text>
</comment>
<dbReference type="PANTHER" id="PTHR11851">
    <property type="entry name" value="METALLOPROTEASE"/>
    <property type="match status" value="1"/>
</dbReference>
<protein>
    <submittedName>
        <fullName evidence="4">Insulinase family protein</fullName>
    </submittedName>
</protein>
<reference evidence="4" key="1">
    <citation type="submission" date="2020-10" db="EMBL/GenBank/DDBJ databases">
        <authorList>
            <person name="Gilroy R."/>
        </authorList>
    </citation>
    <scope>NUCLEOTIDE SEQUENCE</scope>
    <source>
        <strain evidence="4">10532</strain>
    </source>
</reference>